<gene>
    <name evidence="2" type="ORF">FRE64_10230</name>
</gene>
<keyword evidence="1" id="KW-0812">Transmembrane</keyword>
<organism evidence="2 3">
    <name type="scientific">Euhalothece natronophila Z-M001</name>
    <dbReference type="NCBI Taxonomy" id="522448"/>
    <lineage>
        <taxon>Bacteria</taxon>
        <taxon>Bacillati</taxon>
        <taxon>Cyanobacteriota</taxon>
        <taxon>Cyanophyceae</taxon>
        <taxon>Oscillatoriophycideae</taxon>
        <taxon>Chroococcales</taxon>
        <taxon>Halothecacae</taxon>
        <taxon>Halothece cluster</taxon>
        <taxon>Euhalothece</taxon>
    </lineage>
</organism>
<dbReference type="AlphaFoldDB" id="A0A5B8NMS0"/>
<dbReference type="Proteomes" id="UP000318453">
    <property type="component" value="Chromosome"/>
</dbReference>
<feature type="transmembrane region" description="Helical" evidence="1">
    <location>
        <begin position="6"/>
        <end position="21"/>
    </location>
</feature>
<keyword evidence="1" id="KW-1133">Transmembrane helix</keyword>
<dbReference type="EMBL" id="CP042326">
    <property type="protein sequence ID" value="QDZ40298.1"/>
    <property type="molecule type" value="Genomic_DNA"/>
</dbReference>
<keyword evidence="1" id="KW-0472">Membrane</keyword>
<name>A0A5B8NMS0_9CHRO</name>
<evidence type="ECO:0000313" key="3">
    <source>
        <dbReference type="Proteomes" id="UP000318453"/>
    </source>
</evidence>
<reference evidence="2" key="1">
    <citation type="submission" date="2019-08" db="EMBL/GenBank/DDBJ databases">
        <title>Carotenoids and Carotenoid Binding Proteins in the Halophilic Cyanobacterium Euhalothece sp. ZM00.</title>
        <authorList>
            <person name="Cho S.M."/>
            <person name="Song J.Y."/>
            <person name="Park Y.-I."/>
        </authorList>
    </citation>
    <scope>NUCLEOTIDE SEQUENCE [LARGE SCALE GENOMIC DNA]</scope>
    <source>
        <strain evidence="2">Z-M001</strain>
    </source>
</reference>
<keyword evidence="3" id="KW-1185">Reference proteome</keyword>
<dbReference type="KEGG" id="enn:FRE64_10230"/>
<feature type="transmembrane region" description="Helical" evidence="1">
    <location>
        <begin position="28"/>
        <end position="49"/>
    </location>
</feature>
<sequence length="66" mass="7394">MIPLIFTIIIALIAVYFYLNTKEEMLRIAAGFVAIMCVLSGLWFAPLAVKVLVVATPFIGEKLLHW</sequence>
<evidence type="ECO:0000256" key="1">
    <source>
        <dbReference type="SAM" id="Phobius"/>
    </source>
</evidence>
<accession>A0A5B8NMS0</accession>
<proteinExistence type="predicted"/>
<evidence type="ECO:0000313" key="2">
    <source>
        <dbReference type="EMBL" id="QDZ40298.1"/>
    </source>
</evidence>
<protein>
    <submittedName>
        <fullName evidence="2">Uncharacterized protein</fullName>
    </submittedName>
</protein>
<dbReference type="OrthoDB" id="583606at2"/>